<evidence type="ECO:0000313" key="1">
    <source>
        <dbReference type="EMBL" id="TDC97125.1"/>
    </source>
</evidence>
<comment type="caution">
    <text evidence="1">The sequence shown here is derived from an EMBL/GenBank/DDBJ whole genome shotgun (WGS) entry which is preliminary data.</text>
</comment>
<dbReference type="Proteomes" id="UP000295258">
    <property type="component" value="Unassembled WGS sequence"/>
</dbReference>
<dbReference type="EMBL" id="SMKO01000157">
    <property type="protein sequence ID" value="TDC97125.1"/>
    <property type="molecule type" value="Genomic_DNA"/>
</dbReference>
<sequence>MHSVAKEGVVLHWEGGQWRRVERPLPGISLTVARADTAGGVWIAANPVQGRRPYLLHVKDGQWTEYPLPEGPTEIMGIAPVSGTTRVWVYARQGSRVSQLYEVAK</sequence>
<evidence type="ECO:0000313" key="2">
    <source>
        <dbReference type="Proteomes" id="UP000295258"/>
    </source>
</evidence>
<dbReference type="AlphaFoldDB" id="A0A4V2Y8T4"/>
<dbReference type="Gene3D" id="2.130.10.10">
    <property type="entry name" value="YVTN repeat-like/Quinoprotein amine dehydrogenase"/>
    <property type="match status" value="1"/>
</dbReference>
<proteinExistence type="predicted"/>
<gene>
    <name evidence="1" type="ORF">E1292_37655</name>
</gene>
<organism evidence="1 2">
    <name type="scientific">Nonomuraea deserti</name>
    <dbReference type="NCBI Taxonomy" id="1848322"/>
    <lineage>
        <taxon>Bacteria</taxon>
        <taxon>Bacillati</taxon>
        <taxon>Actinomycetota</taxon>
        <taxon>Actinomycetes</taxon>
        <taxon>Streptosporangiales</taxon>
        <taxon>Streptosporangiaceae</taxon>
        <taxon>Nonomuraea</taxon>
    </lineage>
</organism>
<accession>A0A4V2Y8T4</accession>
<reference evidence="1 2" key="1">
    <citation type="submission" date="2019-03" db="EMBL/GenBank/DDBJ databases">
        <title>Draft genome sequences of novel Actinobacteria.</title>
        <authorList>
            <person name="Sahin N."/>
            <person name="Ay H."/>
            <person name="Saygin H."/>
        </authorList>
    </citation>
    <scope>NUCLEOTIDE SEQUENCE [LARGE SCALE GENOMIC DNA]</scope>
    <source>
        <strain evidence="1 2">KC310</strain>
    </source>
</reference>
<protein>
    <submittedName>
        <fullName evidence="1">Uncharacterized protein</fullName>
    </submittedName>
</protein>
<keyword evidence="2" id="KW-1185">Reference proteome</keyword>
<dbReference type="RefSeq" id="WP_132602622.1">
    <property type="nucleotide sequence ID" value="NZ_SMKO01000157.1"/>
</dbReference>
<name>A0A4V2Y8T4_9ACTN</name>
<dbReference type="InterPro" id="IPR015943">
    <property type="entry name" value="WD40/YVTN_repeat-like_dom_sf"/>
</dbReference>